<dbReference type="PROSITE" id="PS51449">
    <property type="entry name" value="MTTASE_N"/>
    <property type="match status" value="1"/>
</dbReference>
<dbReference type="PROSITE" id="PS01278">
    <property type="entry name" value="MTTASE_RADICAL"/>
    <property type="match status" value="1"/>
</dbReference>
<keyword evidence="5" id="KW-0479">Metal-binding</keyword>
<dbReference type="InterPro" id="IPR058240">
    <property type="entry name" value="rSAM_sf"/>
</dbReference>
<feature type="domain" description="Radical SAM core" evidence="9">
    <location>
        <begin position="133"/>
        <end position="363"/>
    </location>
</feature>
<dbReference type="Gene3D" id="3.40.50.12160">
    <property type="entry name" value="Methylthiotransferase, N-terminal domain"/>
    <property type="match status" value="1"/>
</dbReference>
<dbReference type="GO" id="GO:0046872">
    <property type="term" value="F:metal ion binding"/>
    <property type="evidence" value="ECO:0007669"/>
    <property type="project" value="UniProtKB-KW"/>
</dbReference>
<evidence type="ECO:0000259" key="9">
    <source>
        <dbReference type="PROSITE" id="PS51918"/>
    </source>
</evidence>
<dbReference type="Gene3D" id="3.80.30.20">
    <property type="entry name" value="tm_1862 like domain"/>
    <property type="match status" value="1"/>
</dbReference>
<dbReference type="InterPro" id="IPR038135">
    <property type="entry name" value="Methylthiotransferase_N_sf"/>
</dbReference>
<dbReference type="PANTHER" id="PTHR43837:SF1">
    <property type="entry name" value="RIBOSOMAL PROTEIN US12 METHYLTHIOTRANSFERASE RIMO"/>
    <property type="match status" value="1"/>
</dbReference>
<name>A0A381N4F0_9ZZZZ</name>
<dbReference type="AlphaFoldDB" id="A0A381N4F0"/>
<dbReference type="PANTHER" id="PTHR43837">
    <property type="entry name" value="RIBOSOMAL PROTEIN S12 METHYLTHIOTRANSFERASE RIMO"/>
    <property type="match status" value="1"/>
</dbReference>
<evidence type="ECO:0000256" key="6">
    <source>
        <dbReference type="ARBA" id="ARBA00023004"/>
    </source>
</evidence>
<organism evidence="10">
    <name type="scientific">marine metagenome</name>
    <dbReference type="NCBI Taxonomy" id="408172"/>
    <lineage>
        <taxon>unclassified sequences</taxon>
        <taxon>metagenomes</taxon>
        <taxon>ecological metagenomes</taxon>
    </lineage>
</organism>
<reference evidence="10" key="1">
    <citation type="submission" date="2018-05" db="EMBL/GenBank/DDBJ databases">
        <authorList>
            <person name="Lanie J.A."/>
            <person name="Ng W.-L."/>
            <person name="Kazmierczak K.M."/>
            <person name="Andrzejewski T.M."/>
            <person name="Davidsen T.M."/>
            <person name="Wayne K.J."/>
            <person name="Tettelin H."/>
            <person name="Glass J.I."/>
            <person name="Rusch D."/>
            <person name="Podicherti R."/>
            <person name="Tsui H.-C.T."/>
            <person name="Winkler M.E."/>
        </authorList>
    </citation>
    <scope>NUCLEOTIDE SEQUENCE</scope>
</reference>
<evidence type="ECO:0000256" key="3">
    <source>
        <dbReference type="ARBA" id="ARBA00022490"/>
    </source>
</evidence>
<dbReference type="Pfam" id="PF04055">
    <property type="entry name" value="Radical_SAM"/>
    <property type="match status" value="1"/>
</dbReference>
<dbReference type="SFLD" id="SFLDS00029">
    <property type="entry name" value="Radical_SAM"/>
    <property type="match status" value="1"/>
</dbReference>
<accession>A0A381N4F0</accession>
<dbReference type="PROSITE" id="PS51918">
    <property type="entry name" value="RADICAL_SAM"/>
    <property type="match status" value="1"/>
</dbReference>
<dbReference type="InterPro" id="IPR023404">
    <property type="entry name" value="rSAM_horseshoe"/>
</dbReference>
<evidence type="ECO:0000256" key="7">
    <source>
        <dbReference type="ARBA" id="ARBA00023014"/>
    </source>
</evidence>
<keyword evidence="3" id="KW-0963">Cytoplasm</keyword>
<evidence type="ECO:0000256" key="1">
    <source>
        <dbReference type="ARBA" id="ARBA00001966"/>
    </source>
</evidence>
<dbReference type="InterPro" id="IPR007197">
    <property type="entry name" value="rSAM"/>
</dbReference>
<protein>
    <submittedName>
        <fullName evidence="10">Uncharacterized protein</fullName>
    </submittedName>
</protein>
<gene>
    <name evidence="10" type="ORF">METZ01_LOCUS2316</name>
</gene>
<dbReference type="GO" id="GO:0005829">
    <property type="term" value="C:cytosol"/>
    <property type="evidence" value="ECO:0007669"/>
    <property type="project" value="TreeGrafter"/>
</dbReference>
<feature type="domain" description="MTTase N-terminal" evidence="8">
    <location>
        <begin position="1"/>
        <end position="112"/>
    </location>
</feature>
<proteinExistence type="predicted"/>
<sequence length="419" mass="45085">VRYAVATFGCRVNQADSLQLEMELRARGCTRASIDDADLVVVNSCSVTATADQGVRQMLRRVNRLNPDARVLATGCYVSRDPDTIAELPGAVTVVSNDEKHTIVDRLLPGEETTASRFGDGPGACGASVSPGAIGRVAFMLRVQTGCDQPCSYCVIPSTRGRGRSLDAARVLAAVGHAADCGFKEVVLTGVHLGSYGRDLDPSACLLDLLRTLDMHSSTVTFRISSLEPMDCPPEVVDFVAASGRFAPHFHLPLQHASDAMLRRMRRPYTLDIYRRVVDRVRDRMPHAGIGSDLIAGFPGEQDGDARLTRDYVSSSPLTYVHVFPYSPRPGTEATRLDGRVAGSLVRERARGLREVGADRSARFRNSLVGAVRPGLTLEGGGVVLTDNYLKVSVPPGHGGNERVHVQITSAEPLAGEIQ</sequence>
<evidence type="ECO:0000313" key="10">
    <source>
        <dbReference type="EMBL" id="SUZ49462.1"/>
    </source>
</evidence>
<dbReference type="GO" id="GO:0035599">
    <property type="term" value="F:aspartic acid methylthiotransferase activity"/>
    <property type="evidence" value="ECO:0007669"/>
    <property type="project" value="TreeGrafter"/>
</dbReference>
<dbReference type="InterPro" id="IPR020612">
    <property type="entry name" value="Methylthiotransferase_CS"/>
</dbReference>
<keyword evidence="4" id="KW-0949">S-adenosyl-L-methionine</keyword>
<dbReference type="GO" id="GO:0051539">
    <property type="term" value="F:4 iron, 4 sulfur cluster binding"/>
    <property type="evidence" value="ECO:0007669"/>
    <property type="project" value="UniProtKB-KW"/>
</dbReference>
<dbReference type="SMART" id="SM00729">
    <property type="entry name" value="Elp3"/>
    <property type="match status" value="1"/>
</dbReference>
<dbReference type="InterPro" id="IPR005840">
    <property type="entry name" value="Ribosomal_uS12_MeSTrfase_RimO"/>
</dbReference>
<evidence type="ECO:0000256" key="5">
    <source>
        <dbReference type="ARBA" id="ARBA00022723"/>
    </source>
</evidence>
<evidence type="ECO:0000256" key="4">
    <source>
        <dbReference type="ARBA" id="ARBA00022691"/>
    </source>
</evidence>
<dbReference type="EMBL" id="UINC01000118">
    <property type="protein sequence ID" value="SUZ49462.1"/>
    <property type="molecule type" value="Genomic_DNA"/>
</dbReference>
<dbReference type="Pfam" id="PF00919">
    <property type="entry name" value="UPF0004"/>
    <property type="match status" value="1"/>
</dbReference>
<dbReference type="NCBIfam" id="TIGR00089">
    <property type="entry name" value="MiaB/RimO family radical SAM methylthiotransferase"/>
    <property type="match status" value="1"/>
</dbReference>
<dbReference type="SFLD" id="SFLDG01082">
    <property type="entry name" value="B12-binding_domain_containing"/>
    <property type="match status" value="1"/>
</dbReference>
<dbReference type="InterPro" id="IPR013848">
    <property type="entry name" value="Methylthiotransferase_N"/>
</dbReference>
<keyword evidence="7" id="KW-0411">Iron-sulfur</keyword>
<comment type="cofactor">
    <cofactor evidence="1">
        <name>[4Fe-4S] cluster</name>
        <dbReference type="ChEBI" id="CHEBI:49883"/>
    </cofactor>
</comment>
<keyword evidence="6" id="KW-0408">Iron</keyword>
<dbReference type="GO" id="GO:0006400">
    <property type="term" value="P:tRNA modification"/>
    <property type="evidence" value="ECO:0007669"/>
    <property type="project" value="InterPro"/>
</dbReference>
<dbReference type="InterPro" id="IPR006638">
    <property type="entry name" value="Elp3/MiaA/NifB-like_rSAM"/>
</dbReference>
<dbReference type="SUPFAM" id="SSF102114">
    <property type="entry name" value="Radical SAM enzymes"/>
    <property type="match status" value="1"/>
</dbReference>
<feature type="non-terminal residue" evidence="10">
    <location>
        <position position="1"/>
    </location>
</feature>
<keyword evidence="2" id="KW-0004">4Fe-4S</keyword>
<evidence type="ECO:0000259" key="8">
    <source>
        <dbReference type="PROSITE" id="PS51449"/>
    </source>
</evidence>
<dbReference type="InterPro" id="IPR005839">
    <property type="entry name" value="Methylthiotransferase"/>
</dbReference>
<evidence type="ECO:0000256" key="2">
    <source>
        <dbReference type="ARBA" id="ARBA00022485"/>
    </source>
</evidence>